<dbReference type="SUPFAM" id="SSF161098">
    <property type="entry name" value="MetI-like"/>
    <property type="match status" value="1"/>
</dbReference>
<keyword evidence="2 7" id="KW-0813">Transport</keyword>
<evidence type="ECO:0000313" key="9">
    <source>
        <dbReference type="EMBL" id="SEO96938.1"/>
    </source>
</evidence>
<protein>
    <submittedName>
        <fullName evidence="9">Oligopeptide transport system permease protein</fullName>
    </submittedName>
</protein>
<proteinExistence type="inferred from homology"/>
<comment type="subcellular location">
    <subcellularLocation>
        <location evidence="1 7">Cell membrane</location>
        <topology evidence="1 7">Multi-pass membrane protein</topology>
    </subcellularLocation>
</comment>
<keyword evidence="3" id="KW-1003">Cell membrane</keyword>
<keyword evidence="4 7" id="KW-0812">Transmembrane</keyword>
<dbReference type="GO" id="GO:0005886">
    <property type="term" value="C:plasma membrane"/>
    <property type="evidence" value="ECO:0007669"/>
    <property type="project" value="UniProtKB-SubCell"/>
</dbReference>
<evidence type="ECO:0000256" key="2">
    <source>
        <dbReference type="ARBA" id="ARBA00022448"/>
    </source>
</evidence>
<keyword evidence="5 7" id="KW-1133">Transmembrane helix</keyword>
<evidence type="ECO:0000256" key="1">
    <source>
        <dbReference type="ARBA" id="ARBA00004651"/>
    </source>
</evidence>
<name>A0A1H8U2R9_9PSEU</name>
<dbReference type="EMBL" id="FOEF01000003">
    <property type="protein sequence ID" value="SEO96938.1"/>
    <property type="molecule type" value="Genomic_DNA"/>
</dbReference>
<dbReference type="GO" id="GO:0055085">
    <property type="term" value="P:transmembrane transport"/>
    <property type="evidence" value="ECO:0007669"/>
    <property type="project" value="InterPro"/>
</dbReference>
<feature type="transmembrane region" description="Helical" evidence="7">
    <location>
        <begin position="134"/>
        <end position="154"/>
    </location>
</feature>
<dbReference type="InterPro" id="IPR035906">
    <property type="entry name" value="MetI-like_sf"/>
</dbReference>
<dbReference type="InterPro" id="IPR050366">
    <property type="entry name" value="BP-dependent_transpt_permease"/>
</dbReference>
<dbReference type="Proteomes" id="UP000198582">
    <property type="component" value="Unassembled WGS sequence"/>
</dbReference>
<evidence type="ECO:0000256" key="5">
    <source>
        <dbReference type="ARBA" id="ARBA00022989"/>
    </source>
</evidence>
<dbReference type="Gene3D" id="1.10.3720.10">
    <property type="entry name" value="MetI-like"/>
    <property type="match status" value="1"/>
</dbReference>
<evidence type="ECO:0000256" key="3">
    <source>
        <dbReference type="ARBA" id="ARBA00022475"/>
    </source>
</evidence>
<evidence type="ECO:0000313" key="10">
    <source>
        <dbReference type="Proteomes" id="UP000198582"/>
    </source>
</evidence>
<feature type="transmembrane region" description="Helical" evidence="7">
    <location>
        <begin position="103"/>
        <end position="127"/>
    </location>
</feature>
<comment type="similarity">
    <text evidence="7">Belongs to the binding-protein-dependent transport system permease family.</text>
</comment>
<dbReference type="CDD" id="cd06261">
    <property type="entry name" value="TM_PBP2"/>
    <property type="match status" value="1"/>
</dbReference>
<reference evidence="9 10" key="1">
    <citation type="submission" date="2016-10" db="EMBL/GenBank/DDBJ databases">
        <authorList>
            <person name="de Groot N.N."/>
        </authorList>
    </citation>
    <scope>NUCLEOTIDE SEQUENCE [LARGE SCALE GENOMIC DNA]</scope>
    <source>
        <strain evidence="9 10">DSM 44993</strain>
    </source>
</reference>
<feature type="transmembrane region" description="Helical" evidence="7">
    <location>
        <begin position="35"/>
        <end position="55"/>
    </location>
</feature>
<feature type="transmembrane region" description="Helical" evidence="7">
    <location>
        <begin position="267"/>
        <end position="288"/>
    </location>
</feature>
<dbReference type="Pfam" id="PF00528">
    <property type="entry name" value="BPD_transp_1"/>
    <property type="match status" value="1"/>
</dbReference>
<dbReference type="AlphaFoldDB" id="A0A1H8U2R9"/>
<feature type="domain" description="ABC transmembrane type-1" evidence="8">
    <location>
        <begin position="99"/>
        <end position="289"/>
    </location>
</feature>
<keyword evidence="10" id="KW-1185">Reference proteome</keyword>
<sequence>MPSPEASGALAVRPAEAPAPARTTTLRRLLARPRFTIPLALVLLVCLMAAFPSWFSGWFGHGDPHACTLADSGRGPAGGHPFGFDIQGCDLYANVVHGARNSITIGLLTTACTLVLAVALGALAGYFGGVVDMLISRIMDVFFGFPTLIGMIVVLETFPVHSPLSVSLVLTLFSWTILTRVMRSSVLANKNLAYITAARGIGAGPFRILLRHVLPNSLAPTAVLASLNIGAVITAESALTFLGVGLKSPSISWGVQLNTAQQYFTTNLNLLVFPSLFLTITVLAFVLLGDFLRDEFDPEVG</sequence>
<evidence type="ECO:0000256" key="6">
    <source>
        <dbReference type="ARBA" id="ARBA00023136"/>
    </source>
</evidence>
<gene>
    <name evidence="9" type="ORF">SAMN04489732_10318</name>
</gene>
<feature type="transmembrane region" description="Helical" evidence="7">
    <location>
        <begin position="191"/>
        <end position="210"/>
    </location>
</feature>
<evidence type="ECO:0000256" key="7">
    <source>
        <dbReference type="RuleBase" id="RU363032"/>
    </source>
</evidence>
<dbReference type="STRING" id="394193.SAMN04489732_10318"/>
<dbReference type="PROSITE" id="PS50928">
    <property type="entry name" value="ABC_TM1"/>
    <property type="match status" value="1"/>
</dbReference>
<evidence type="ECO:0000256" key="4">
    <source>
        <dbReference type="ARBA" id="ARBA00022692"/>
    </source>
</evidence>
<keyword evidence="6 7" id="KW-0472">Membrane</keyword>
<dbReference type="InterPro" id="IPR000515">
    <property type="entry name" value="MetI-like"/>
</dbReference>
<feature type="transmembrane region" description="Helical" evidence="7">
    <location>
        <begin position="160"/>
        <end position="179"/>
    </location>
</feature>
<dbReference type="PANTHER" id="PTHR43386:SF6">
    <property type="entry name" value="ABC TRANSPORTER PERMEASE PROTEIN"/>
    <property type="match status" value="1"/>
</dbReference>
<evidence type="ECO:0000259" key="8">
    <source>
        <dbReference type="PROSITE" id="PS50928"/>
    </source>
</evidence>
<dbReference type="RefSeq" id="WP_091614756.1">
    <property type="nucleotide sequence ID" value="NZ_FOEF01000003.1"/>
</dbReference>
<feature type="transmembrane region" description="Helical" evidence="7">
    <location>
        <begin position="222"/>
        <end position="246"/>
    </location>
</feature>
<accession>A0A1H8U2R9</accession>
<dbReference type="PANTHER" id="PTHR43386">
    <property type="entry name" value="OLIGOPEPTIDE TRANSPORT SYSTEM PERMEASE PROTEIN APPC"/>
    <property type="match status" value="1"/>
</dbReference>
<dbReference type="OrthoDB" id="9812701at2"/>
<organism evidence="9 10">
    <name type="scientific">Amycolatopsis saalfeldensis</name>
    <dbReference type="NCBI Taxonomy" id="394193"/>
    <lineage>
        <taxon>Bacteria</taxon>
        <taxon>Bacillati</taxon>
        <taxon>Actinomycetota</taxon>
        <taxon>Actinomycetes</taxon>
        <taxon>Pseudonocardiales</taxon>
        <taxon>Pseudonocardiaceae</taxon>
        <taxon>Amycolatopsis</taxon>
    </lineage>
</organism>